<evidence type="ECO:0000313" key="5">
    <source>
        <dbReference type="EMBL" id="MFE8697852.1"/>
    </source>
</evidence>
<keyword evidence="3" id="KW-1133">Transmembrane helix</keyword>
<evidence type="ECO:0000256" key="1">
    <source>
        <dbReference type="ARBA" id="ARBA00022729"/>
    </source>
</evidence>
<dbReference type="InterPro" id="IPR001119">
    <property type="entry name" value="SLH_dom"/>
</dbReference>
<dbReference type="InterPro" id="IPR026876">
    <property type="entry name" value="Fn3_assoc_repeat"/>
</dbReference>
<dbReference type="Pfam" id="PF00395">
    <property type="entry name" value="SLH"/>
    <property type="match status" value="3"/>
</dbReference>
<gene>
    <name evidence="5" type="ORF">ACFYKT_16045</name>
</gene>
<feature type="domain" description="SLH" evidence="4">
    <location>
        <begin position="3672"/>
        <end position="3730"/>
    </location>
</feature>
<keyword evidence="3" id="KW-0812">Transmembrane</keyword>
<name>A0ABW6K2P3_9BACI</name>
<feature type="region of interest" description="Disordered" evidence="2">
    <location>
        <begin position="3331"/>
        <end position="3353"/>
    </location>
</feature>
<keyword evidence="3" id="KW-0472">Membrane</keyword>
<feature type="compositionally biased region" description="Acidic residues" evidence="2">
    <location>
        <begin position="400"/>
        <end position="417"/>
    </location>
</feature>
<keyword evidence="6" id="KW-1185">Reference proteome</keyword>
<feature type="compositionally biased region" description="Polar residues" evidence="2">
    <location>
        <begin position="356"/>
        <end position="365"/>
    </location>
</feature>
<evidence type="ECO:0000313" key="6">
    <source>
        <dbReference type="Proteomes" id="UP001601058"/>
    </source>
</evidence>
<feature type="compositionally biased region" description="Acidic residues" evidence="2">
    <location>
        <begin position="366"/>
        <end position="388"/>
    </location>
</feature>
<dbReference type="RefSeq" id="WP_389221686.1">
    <property type="nucleotide sequence ID" value="NZ_JBIACJ010000009.1"/>
</dbReference>
<reference evidence="5 6" key="1">
    <citation type="submission" date="2024-08" db="EMBL/GenBank/DDBJ databases">
        <title>Two novel Cytobacillus novel species.</title>
        <authorList>
            <person name="Liu G."/>
        </authorList>
    </citation>
    <scope>NUCLEOTIDE SEQUENCE [LARGE SCALE GENOMIC DNA]</scope>
    <source>
        <strain evidence="5 6">FJAT-53684</strain>
    </source>
</reference>
<feature type="compositionally biased region" description="Basic and acidic residues" evidence="2">
    <location>
        <begin position="322"/>
        <end position="348"/>
    </location>
</feature>
<feature type="region of interest" description="Disordered" evidence="2">
    <location>
        <begin position="301"/>
        <end position="417"/>
    </location>
</feature>
<feature type="transmembrane region" description="Helical" evidence="3">
    <location>
        <begin position="12"/>
        <end position="30"/>
    </location>
</feature>
<evidence type="ECO:0000256" key="3">
    <source>
        <dbReference type="SAM" id="Phobius"/>
    </source>
</evidence>
<evidence type="ECO:0000259" key="4">
    <source>
        <dbReference type="PROSITE" id="PS51272"/>
    </source>
</evidence>
<feature type="domain" description="SLH" evidence="4">
    <location>
        <begin position="3605"/>
        <end position="3664"/>
    </location>
</feature>
<dbReference type="PROSITE" id="PS51272">
    <property type="entry name" value="SLH"/>
    <property type="match status" value="3"/>
</dbReference>
<comment type="caution">
    <text evidence="5">The sequence shown here is derived from an EMBL/GenBank/DDBJ whole genome shotgun (WGS) entry which is preliminary data.</text>
</comment>
<feature type="compositionally biased region" description="Acidic residues" evidence="2">
    <location>
        <begin position="301"/>
        <end position="314"/>
    </location>
</feature>
<accession>A0ABW6K2P3</accession>
<protein>
    <submittedName>
        <fullName evidence="5">S-layer homology domain-containing protein</fullName>
    </submittedName>
</protein>
<feature type="domain" description="SLH" evidence="4">
    <location>
        <begin position="3541"/>
        <end position="3604"/>
    </location>
</feature>
<sequence length="3730" mass="390589">MLSKLKTKYKIAIAACLSILVIGGGIWAYASTPSYWTDGNDDAKKEDKNYDISWYDPTDTYSTFCVRDGRELAGVAKLVNDGVIITKDTNLRDTFGWGDIEFKDLKKIEQIDDDGHYKIQDSFAGKTVEFCETVGGVDQPIGEVDLAANVWVPIGTEDHPFEGVLSGKSGTIVNIQNMNITSIKDENVREYIGLVGHLAQGGLVAGINFTGGGIDLTNIDADVFAGAAVGKIDNHSELINITNATPINIQTSGAAYVGGLAGRADNNSLISNSVNNANVMVDSTGDAVNFANKSKLINLEEEQETEQNLEESLEGEQGSEIINKEEETGSDTEKNTELADESNEKDTQEGEINPVPVSNASIETTESTEEQDSIVDQTVDSDSEDQLDDAVNSDNSLDGDTTESELEEDSTETIDLEDSLEKKKLSLEKTKLATYETPHVYVGGIVGYTDGAKVVIKKVTNEGNVEAQGNIDVYASGIVGYTTGLLEMHEQDTQIENKGSILVERADRAFTGGIVGKAHGKVTLSLNTLNSADVTVDATMANLSAAGGLIGGMGTVYPQIDIPYTNTVEVTSNGGSNVHTGGIIGLSEAPVEFVELNKNSGKITVNGNTGIFTGGIIGSIITSMDGTITNIENIGEIEVNGNASIYTGGYIGKVEAPNSVTDVKDLTYDDVNNDENNNLIHVVAIDPSTANFIATGGIVGYYNSVNSKVENTSFKGRIEETGGTHETTFTGGIIGYLENGKVAEANVGKAKDSYANILADGSIGGVVGFMNTPATSIVDDATVKHVGLTARSDKGVIGGIVGKAKGHIINAFVGQEDYDSVTINTKNGKTELTAGGIAGVLLQEATVGSQDAPENVNVKNINLVIDAQNSQIGGAIGLNQSPKVNLLVDTLKMDVKTTPVNVGGVVGSNDVADDSLIAEEDHTLIAKNVEITNKSKIADVHIGGVYGENLRSTTKSLGEDLNITSDGQANKIGGNVGVNKGTVSNSTSENVVIISSGANSEIGGIAGRSEGTSEKKAKVEDSHVLAEESALITTTGTQSKIGGIVGYGDKTEILNSTLKAVTPNTARILVRATEVHAGGIAGELTESKIEGNKTLKNVDNLLISTNVPTPEQLATATQNTRIGGFVGYNNESRIDKVVGNNVDLRINGKQSYVGGMAGYNKGTEDAIIKDSYVLGLKLDTSASADSSVVGGIVGYNAERTIDEDSVEPQDAISSIQGSRSVGPITVNAPKATTGGLVGTNETVIANNSIADKNNVTSTGADSKIGGLVGLNTDIGTIYYTYSNNNIIIEGKGTFAGGLVGVNEGKVLSSYIDIDVTARNYGTSSKDDLLYLGGLVGKNTGTIDKSYTNSKVIANAPNTNVGGLVGLHAEGEIKNSYVGQQVTANGVNSYAGGFIGKITKGTVEGSYSAAQVKSAANFQGGFIGYYDNSSKNLLSRNYYLKDEKFNKDLPDFAEGNYRWLNAPTKLSTIHRDSLMDRTDFPNLSQWDFENTWRYGSPNAVYKFPELNRLANTGNEEIDDDIANIVNANINWYTVDKQKPVYEIKTEAELAGLAAIVNGMIPGLERFDFEGRTINIASTIHIQSNQWVPIGHKEETPFNGTFNGNGDQYLIHGLKVTKQHDYIGLFGLIGESGTVTNVQLEADIVAGDNETGVLAGVNKGKVSDIHVTLLDGAIVQGKTVGGIIGKNTGAITDLNLTLDEGSRVEAISNESIVGGMIGENESNVEPSTYTMNRIDGSIGSKHEDVTIGGIIGRQTGAVTSLSVDMIDNYKITSEGANNIVGGVIGHYVSGKASDITVTFKDGIIEASGANSTIGAVIGKSDKGNMIENVAVTTDDTEATVPHISGTGIVGSIIGDKTGNGDNTFDMTNVKTEKIVLGTVNGSADSVLIGGIAGKLTDTALKDATFAAAIDANIAGMVTAGGIVGEANDSIIYDVKVLPETTITSNAKSTNNHIIGGVAGTINATDRDAALDFGFAAPLYKGIYSANVEANEIKVSGEDTKADLYVGAIVGQNNNASIYFSDSSTPLTVNNGNNVYVGGMIGHNQDGIAIQSKSVSPIDANTSKYYYVGGFVGKTVDGEIHHSQVTDENEAMIKVGTAKGKDETTFVGGFAGLASNTNMSYAYADIPVEITCTNVENVINAGGFAGYLDNLDVSEASLLQKAISFFTADSPSKPLLERVYAKGDVKVSGKVMSYAGGFVGYMDHYEIKDAYATGNVDNSGFDTRSAGFAAYVEKEAEITNALANTADHIKATGVNNATRAYAGGFAALNDGKLTDIESKVKENNISISNIRNENDANVRKDAVIAYNFTHGSFTEAKDGVSLPYGEWSTDPDATILLAEGDGTTLAVKDAKELTAVVMLYNDNVSELKYYSLFNRAADKLTINHITLLDNITLAEGKVWLPIAKFESSATFNGSEKTVNGVNIRKVTKSGYKIHHGIYPNITDDKEYTGFVAQNAGTIQALSLPNVYMEGDSNTGAVAGKNSGTIQDIMLSGSTSITGEDQLGGVAGRNTGTIQDIMLSGSTSISGKAQLGGMAGENTNLIQRVTLNGALTIDGDHELGGISGVNTGAITNAASKEIVVKGKNEVGGIAGNNAGTISIVDLEKVTISGKNELGGITGINTGVIGSEEGEINLQTLKIDGDTNIGGIAGINGALPSEITPVSLDDEASNHMITNTAITALNLTGTSHVGGVTGVNDGTITGSEVTGTITNSGDFTGGIAGMNNGTITNVKATGKLAIVGKDHVGGVAGINGSEQLITDVTFKDVSLEGTNEVGSIAGANDGMISKVDVQSSSVKGKNELGGITGVNTGIIGSDEEVVILQSLTINGENNVGGATGTNSGSISNVDVQIATIHGENSLGGVTGTNTGNITSVNVEELSIDGEDQIGGAAGTNSETITEIELKSVKLNGNHAGGIVGINDTDGTISKAQIETLDVKASENTGGIAAINKGMIEQNPAAGKITTDSKVLGGIAGVNEGTIRTSYIGGSLNSSNKDSIIAGGIAAENNGAIEQSFSYADINVSSKVAKIGGIAGTNTGNIKDVYNSGRIVVKGIGDSDVRTWAGGIVGYTEAGTISNALNYSEVISSIDEKIVPQQSFYGGIAGQISETAITNTAFNRQMLKANTAYYDSDKKRVSGSTTESKGMLSSELTSGTLPSDDLHGNWQAVSGFYPQLTGFTQNVTKLSTVAVILHEHDVVNRITREFALTNDPDVNWTSDPSSAISGILNGSKAILTAVVGEDSRTIVINEEALLFIDKASKPTVVTDPDTETFQEKVVVELTTTETGGEIYYTLDGSSPYPNEGTTAKYAEPFELSETTTLKAITIAEDKEPSDVLTHKLTKQPSIGGGGGGGAIIPPTAETTINDKPVNGEMNNGVLEANFTLSDVDLTNSKEIVISGQDQTIQGYAFRFDQTIKQQVVKDQRNIRVDLPLAKLVITPKMVEKMTQDLEVKVISNNPSTLNAMNEIATSVGATVLDEGRGVTVDTNAFAAIGYQTVKTSIPVPTGLKASDITAVVLRGPNGQWTTIPWTLNGSNVDVQLTGSGNVSFIRNVNTFNDVRNGFWGEQSINEASSKLFVLGKGNGQFDPENKVTRAEYPTILLRVAGFMQKDASSNFNDVGSNAWFNRSVAIATQMGIVTGVSETSYVPEASLTRVEAMTMVGRLLSVLEMSQDISETEADKILSQFNDGQTIPDWAKKATALSIKNGIIEGENNSINPQNTLTRAQAATIAVRIDKFFTNK</sequence>
<dbReference type="Proteomes" id="UP001601058">
    <property type="component" value="Unassembled WGS sequence"/>
</dbReference>
<dbReference type="Gene3D" id="2.160.20.110">
    <property type="match status" value="11"/>
</dbReference>
<proteinExistence type="predicted"/>
<dbReference type="Pfam" id="PF13287">
    <property type="entry name" value="Fn3_assoc"/>
    <property type="match status" value="1"/>
</dbReference>
<evidence type="ECO:0000256" key="2">
    <source>
        <dbReference type="SAM" id="MobiDB-lite"/>
    </source>
</evidence>
<keyword evidence="1" id="KW-0732">Signal</keyword>
<feature type="region of interest" description="Disordered" evidence="2">
    <location>
        <begin position="3124"/>
        <end position="3143"/>
    </location>
</feature>
<dbReference type="EMBL" id="JBIACJ010000009">
    <property type="protein sequence ID" value="MFE8697852.1"/>
    <property type="molecule type" value="Genomic_DNA"/>
</dbReference>
<organism evidence="5 6">
    <name type="scientific">Cytobacillus mangrovibacter</name>
    <dbReference type="NCBI Taxonomy" id="3299024"/>
    <lineage>
        <taxon>Bacteria</taxon>
        <taxon>Bacillati</taxon>
        <taxon>Bacillota</taxon>
        <taxon>Bacilli</taxon>
        <taxon>Bacillales</taxon>
        <taxon>Bacillaceae</taxon>
        <taxon>Cytobacillus</taxon>
    </lineage>
</organism>